<evidence type="ECO:0000256" key="1">
    <source>
        <dbReference type="SAM" id="Phobius"/>
    </source>
</evidence>
<gene>
    <name evidence="2" type="ORF">F8M41_011541</name>
</gene>
<keyword evidence="1" id="KW-1133">Transmembrane helix</keyword>
<keyword evidence="1" id="KW-0812">Transmembrane</keyword>
<dbReference type="OrthoDB" id="2446629at2759"/>
<dbReference type="Proteomes" id="UP000439903">
    <property type="component" value="Unassembled WGS sequence"/>
</dbReference>
<feature type="transmembrane region" description="Helical" evidence="1">
    <location>
        <begin position="447"/>
        <end position="468"/>
    </location>
</feature>
<proteinExistence type="predicted"/>
<dbReference type="EMBL" id="WTPW01000237">
    <property type="protein sequence ID" value="KAF0532032.1"/>
    <property type="molecule type" value="Genomic_DNA"/>
</dbReference>
<protein>
    <submittedName>
        <fullName evidence="2">Uncharacterized protein</fullName>
    </submittedName>
</protein>
<organism evidence="2 3">
    <name type="scientific">Gigaspora margarita</name>
    <dbReference type="NCBI Taxonomy" id="4874"/>
    <lineage>
        <taxon>Eukaryota</taxon>
        <taxon>Fungi</taxon>
        <taxon>Fungi incertae sedis</taxon>
        <taxon>Mucoromycota</taxon>
        <taxon>Glomeromycotina</taxon>
        <taxon>Glomeromycetes</taxon>
        <taxon>Diversisporales</taxon>
        <taxon>Gigasporaceae</taxon>
        <taxon>Gigaspora</taxon>
    </lineage>
</organism>
<keyword evidence="3" id="KW-1185">Reference proteome</keyword>
<name>A0A8H4ATQ6_GIGMA</name>
<feature type="transmembrane region" description="Helical" evidence="1">
    <location>
        <begin position="480"/>
        <end position="503"/>
    </location>
</feature>
<accession>A0A8H4ATQ6</accession>
<reference evidence="2 3" key="1">
    <citation type="journal article" date="2019" name="Environ. Microbiol.">
        <title>At the nexus of three kingdoms: the genome of the mycorrhizal fungus Gigaspora margarita provides insights into plant, endobacterial and fungal interactions.</title>
        <authorList>
            <person name="Venice F."/>
            <person name="Ghignone S."/>
            <person name="Salvioli di Fossalunga A."/>
            <person name="Amselem J."/>
            <person name="Novero M."/>
            <person name="Xianan X."/>
            <person name="Sedzielewska Toro K."/>
            <person name="Morin E."/>
            <person name="Lipzen A."/>
            <person name="Grigoriev I.V."/>
            <person name="Henrissat B."/>
            <person name="Martin F.M."/>
            <person name="Bonfante P."/>
        </authorList>
    </citation>
    <scope>NUCLEOTIDE SEQUENCE [LARGE SCALE GENOMIC DNA]</scope>
    <source>
        <strain evidence="2 3">BEG34</strain>
    </source>
</reference>
<keyword evidence="1" id="KW-0472">Membrane</keyword>
<feature type="transmembrane region" description="Helical" evidence="1">
    <location>
        <begin position="524"/>
        <end position="542"/>
    </location>
</feature>
<evidence type="ECO:0000313" key="3">
    <source>
        <dbReference type="Proteomes" id="UP000439903"/>
    </source>
</evidence>
<evidence type="ECO:0000313" key="2">
    <source>
        <dbReference type="EMBL" id="KAF0532032.1"/>
    </source>
</evidence>
<sequence length="608" mass="69703">MCFDDAWINSTIQFNANKKLGFLRCTPYLNSITDILITCIVFISNNITTYYVPIDLSSSGIVKEPPVTYLSRQGLRAKIMPFGGFILGVTAYDNNDNKTYHNMYVYNGTIITLGKIPSKHFLTNITSMSPERLLTNYFGVNAITQNNTFLLASPYTNDNISWSLLTIPLSNTNYDHGYDNAAINKTIPPIDANVNSSTTFLNITFNVPLVLSTSTSNITIYKASDNSIRQRVSVTMHDFCILNSHGISIKVINSTFNEYDEQYFVSMDNNFVKEVYFNEPLKGIHDGIWTLKTHNAIEGSVRLTQKASKKFLALETNKSAYIDNLFNELADKVPINRSCLRSDNKFQVLYDQIFIFIRIVIGNNEIKRTASEIFSDLNTMIIYKNITAFSFGVTNDLDQDYGFKLMWNVWNDHKVQIAIIVGVMIFIIFCLLFPILGHKLKSKKFEVISSAILRIGLIIPNFILSVLFVVHESNNVPEFYMPSVLVLGIPLFINFYIAAYTIYKGIKNPVIGENFKKWVMKYRGSIIILIILAATDYEYLTILKDIPMFTKKSYCYKQINIFNILEHIFDIAIMWGAFIDIFFRNIPQIIIQVCKFHYIHRYEITFMS</sequence>
<feature type="transmembrane region" description="Helical" evidence="1">
    <location>
        <begin position="562"/>
        <end position="583"/>
    </location>
</feature>
<feature type="transmembrane region" description="Helical" evidence="1">
    <location>
        <begin position="415"/>
        <end position="435"/>
    </location>
</feature>
<dbReference type="AlphaFoldDB" id="A0A8H4ATQ6"/>
<comment type="caution">
    <text evidence="2">The sequence shown here is derived from an EMBL/GenBank/DDBJ whole genome shotgun (WGS) entry which is preliminary data.</text>
</comment>